<organism evidence="2 3">
    <name type="scientific">Novipirellula galeiformis</name>
    <dbReference type="NCBI Taxonomy" id="2528004"/>
    <lineage>
        <taxon>Bacteria</taxon>
        <taxon>Pseudomonadati</taxon>
        <taxon>Planctomycetota</taxon>
        <taxon>Planctomycetia</taxon>
        <taxon>Pirellulales</taxon>
        <taxon>Pirellulaceae</taxon>
        <taxon>Novipirellula</taxon>
    </lineage>
</organism>
<feature type="compositionally biased region" description="Basic residues" evidence="1">
    <location>
        <begin position="89"/>
        <end position="101"/>
    </location>
</feature>
<sequence>MRDKLDGLSDWLVKMSRVPGLGFLEGHAESLTGLKHTVEGHISTFEAHKQGVEEGAESIRDLARRKKGGTETAKTTEASESGSSGGGKRANRSKPVSKKTPSKLASGSSSTSDTPRSGKSKEAQEKQKLAMRLLKRRR</sequence>
<feature type="compositionally biased region" description="Basic and acidic residues" evidence="1">
    <location>
        <begin position="119"/>
        <end position="128"/>
    </location>
</feature>
<feature type="compositionally biased region" description="Basic and acidic residues" evidence="1">
    <location>
        <begin position="46"/>
        <end position="62"/>
    </location>
</feature>
<feature type="region of interest" description="Disordered" evidence="1">
    <location>
        <begin position="46"/>
        <end position="138"/>
    </location>
</feature>
<evidence type="ECO:0000256" key="1">
    <source>
        <dbReference type="SAM" id="MobiDB-lite"/>
    </source>
</evidence>
<dbReference type="Proteomes" id="UP000316304">
    <property type="component" value="Unassembled WGS sequence"/>
</dbReference>
<feature type="compositionally biased region" description="Low complexity" evidence="1">
    <location>
        <begin position="102"/>
        <end position="117"/>
    </location>
</feature>
<keyword evidence="3" id="KW-1185">Reference proteome</keyword>
<evidence type="ECO:0000313" key="3">
    <source>
        <dbReference type="Proteomes" id="UP000316304"/>
    </source>
</evidence>
<evidence type="ECO:0000313" key="2">
    <source>
        <dbReference type="EMBL" id="TWU23443.1"/>
    </source>
</evidence>
<dbReference type="RefSeq" id="WP_146595150.1">
    <property type="nucleotide sequence ID" value="NZ_SJPT01000004.1"/>
</dbReference>
<dbReference type="AlphaFoldDB" id="A0A5C6CEX5"/>
<feature type="compositionally biased region" description="Low complexity" evidence="1">
    <location>
        <begin position="70"/>
        <end position="82"/>
    </location>
</feature>
<dbReference type="EMBL" id="SJPT01000004">
    <property type="protein sequence ID" value="TWU23443.1"/>
    <property type="molecule type" value="Genomic_DNA"/>
</dbReference>
<name>A0A5C6CEX5_9BACT</name>
<comment type="caution">
    <text evidence="2">The sequence shown here is derived from an EMBL/GenBank/DDBJ whole genome shotgun (WGS) entry which is preliminary data.</text>
</comment>
<protein>
    <submittedName>
        <fullName evidence="2">Uncharacterized protein</fullName>
    </submittedName>
</protein>
<reference evidence="2 3" key="1">
    <citation type="submission" date="2019-02" db="EMBL/GenBank/DDBJ databases">
        <title>Deep-cultivation of Planctomycetes and their phenomic and genomic characterization uncovers novel biology.</title>
        <authorList>
            <person name="Wiegand S."/>
            <person name="Jogler M."/>
            <person name="Boedeker C."/>
            <person name="Pinto D."/>
            <person name="Vollmers J."/>
            <person name="Rivas-Marin E."/>
            <person name="Kohn T."/>
            <person name="Peeters S.H."/>
            <person name="Heuer A."/>
            <person name="Rast P."/>
            <person name="Oberbeckmann S."/>
            <person name="Bunk B."/>
            <person name="Jeske O."/>
            <person name="Meyerdierks A."/>
            <person name="Storesund J.E."/>
            <person name="Kallscheuer N."/>
            <person name="Luecker S."/>
            <person name="Lage O.M."/>
            <person name="Pohl T."/>
            <person name="Merkel B.J."/>
            <person name="Hornburger P."/>
            <person name="Mueller R.-W."/>
            <person name="Bruemmer F."/>
            <person name="Labrenz M."/>
            <person name="Spormann A.M."/>
            <person name="Op Den Camp H."/>
            <person name="Overmann J."/>
            <person name="Amann R."/>
            <person name="Jetten M.S.M."/>
            <person name="Mascher T."/>
            <person name="Medema M.H."/>
            <person name="Devos D.P."/>
            <person name="Kaster A.-K."/>
            <person name="Ovreas L."/>
            <person name="Rohde M."/>
            <person name="Galperin M.Y."/>
            <person name="Jogler C."/>
        </authorList>
    </citation>
    <scope>NUCLEOTIDE SEQUENCE [LARGE SCALE GENOMIC DNA]</scope>
    <source>
        <strain evidence="2 3">Pla52o</strain>
    </source>
</reference>
<accession>A0A5C6CEX5</accession>
<proteinExistence type="predicted"/>
<gene>
    <name evidence="2" type="ORF">Pla52o_29790</name>
</gene>